<accession>A0A1T5AUQ1</accession>
<dbReference type="EMBL" id="FUZF01000001">
    <property type="protein sequence ID" value="SKB38696.1"/>
    <property type="molecule type" value="Genomic_DNA"/>
</dbReference>
<reference evidence="2" key="1">
    <citation type="submission" date="2017-02" db="EMBL/GenBank/DDBJ databases">
        <authorList>
            <person name="Varghese N."/>
            <person name="Submissions S."/>
        </authorList>
    </citation>
    <scope>NUCLEOTIDE SEQUENCE [LARGE SCALE GENOMIC DNA]</scope>
    <source>
        <strain evidence="2">DSM 24091</strain>
    </source>
</reference>
<dbReference type="Pfam" id="PF16407">
    <property type="entry name" value="PKD_2"/>
    <property type="match status" value="1"/>
</dbReference>
<dbReference type="OrthoDB" id="1095195at2"/>
<name>A0A1T5AUQ1_9SPHI</name>
<organism evidence="1 2">
    <name type="scientific">Sphingobacterium nematocida</name>
    <dbReference type="NCBI Taxonomy" id="1513896"/>
    <lineage>
        <taxon>Bacteria</taxon>
        <taxon>Pseudomonadati</taxon>
        <taxon>Bacteroidota</taxon>
        <taxon>Sphingobacteriia</taxon>
        <taxon>Sphingobacteriales</taxon>
        <taxon>Sphingobacteriaceae</taxon>
        <taxon>Sphingobacterium</taxon>
    </lineage>
</organism>
<dbReference type="STRING" id="1513896.SAMN05660841_00192"/>
<protein>
    <submittedName>
        <fullName evidence="1">PKD-like family protein</fullName>
    </submittedName>
</protein>
<dbReference type="AlphaFoldDB" id="A0A1T5AUQ1"/>
<proteinExistence type="predicted"/>
<dbReference type="InterPro" id="IPR032183">
    <property type="entry name" value="PKD-like"/>
</dbReference>
<evidence type="ECO:0000313" key="2">
    <source>
        <dbReference type="Proteomes" id="UP000190150"/>
    </source>
</evidence>
<evidence type="ECO:0000313" key="1">
    <source>
        <dbReference type="EMBL" id="SKB38696.1"/>
    </source>
</evidence>
<sequence length="520" mass="58394">MKIYLKYSSKLGLICGLILLQISCYKDKGNYDYQPQNILTITGIDSSYSILAGNVLTINPTITAGDKSDSADTTRFSYKWLKELPSGQVLTLSEKPNLSIEITADRFTFNQVNPIYFVVIDKQTAARSQFMLRLDVQTQTSFTKKGWYILSDINNGSKLGLIAYTNNEQYYYDDVLQTIGSGLKLEEQGAPLGLSIDLNAMLTVSTEQTSAYLPVLDGLDWKSDYLTRNLFIASPPANMQISYAGPLDVQTRETNIVYADHNYYIESPQYEDFFGSPINQYDLSPQPFRASPYFGAFWQERGTLMWDLDKKQFALYRLSFSASSAQPLLSLAIEGGTTVNLPTDKELMHMAKVRYTGERGQVFAIMKASNNVYSLLRFEGRIGTRTTIVLKEAESEIKATDFHLAEHITYHPVYGYIYYNVGSRIYAYDPIGTKTSKLMLDVGEDKISMLEFSISNNTAYRQHPEELSKLAVGTYNDKLPKDKSGKLSFYQVPSAMGPITQSGKSYSGMGVIKQVAFVTN</sequence>
<dbReference type="Proteomes" id="UP000190150">
    <property type="component" value="Unassembled WGS sequence"/>
</dbReference>
<keyword evidence="2" id="KW-1185">Reference proteome</keyword>
<gene>
    <name evidence="1" type="ORF">SAMN05660841_00192</name>
</gene>
<dbReference type="RefSeq" id="WP_079640551.1">
    <property type="nucleotide sequence ID" value="NZ_FUZF01000001.1"/>
</dbReference>